<accession>A0ABT8KMB0</accession>
<evidence type="ECO:0000259" key="2">
    <source>
        <dbReference type="Pfam" id="PF12890"/>
    </source>
</evidence>
<keyword evidence="4" id="KW-1185">Reference proteome</keyword>
<comment type="caution">
    <text evidence="3">The sequence shown here is derived from an EMBL/GenBank/DDBJ whole genome shotgun (WGS) entry which is preliminary data.</text>
</comment>
<dbReference type="NCBIfam" id="TIGR00857">
    <property type="entry name" value="pyrC_multi"/>
    <property type="match status" value="1"/>
</dbReference>
<dbReference type="EC" id="3.5.2.3" evidence="3"/>
<dbReference type="InterPro" id="IPR032466">
    <property type="entry name" value="Metal_Hydrolase"/>
</dbReference>
<keyword evidence="3" id="KW-0378">Hydrolase</keyword>
<reference evidence="3" key="1">
    <citation type="submission" date="2023-06" db="EMBL/GenBank/DDBJ databases">
        <title>Genomic of Parafulvivirga corallium.</title>
        <authorList>
            <person name="Wang G."/>
        </authorList>
    </citation>
    <scope>NUCLEOTIDE SEQUENCE</scope>
    <source>
        <strain evidence="3">BMA10</strain>
    </source>
</reference>
<feature type="domain" description="Dihydroorotase catalytic" evidence="2">
    <location>
        <begin position="55"/>
        <end position="235"/>
    </location>
</feature>
<dbReference type="PANTHER" id="PTHR43668">
    <property type="entry name" value="ALLANTOINASE"/>
    <property type="match status" value="1"/>
</dbReference>
<dbReference type="GO" id="GO:0004151">
    <property type="term" value="F:dihydroorotase activity"/>
    <property type="evidence" value="ECO:0007669"/>
    <property type="project" value="UniProtKB-EC"/>
</dbReference>
<evidence type="ECO:0000256" key="1">
    <source>
        <dbReference type="ARBA" id="ARBA00022975"/>
    </source>
</evidence>
<evidence type="ECO:0000313" key="3">
    <source>
        <dbReference type="EMBL" id="MDN5200838.1"/>
    </source>
</evidence>
<dbReference type="InterPro" id="IPR024403">
    <property type="entry name" value="DHOase_cat"/>
</dbReference>
<proteinExistence type="predicted"/>
<dbReference type="Gene3D" id="3.20.20.140">
    <property type="entry name" value="Metal-dependent hydrolases"/>
    <property type="match status" value="1"/>
</dbReference>
<evidence type="ECO:0000313" key="4">
    <source>
        <dbReference type="Proteomes" id="UP001172082"/>
    </source>
</evidence>
<dbReference type="Proteomes" id="UP001172082">
    <property type="component" value="Unassembled WGS sequence"/>
</dbReference>
<dbReference type="CDD" id="cd01317">
    <property type="entry name" value="DHOase_IIa"/>
    <property type="match status" value="1"/>
</dbReference>
<dbReference type="Gene3D" id="2.30.40.10">
    <property type="entry name" value="Urease, subunit C, domain 1"/>
    <property type="match status" value="1"/>
</dbReference>
<sequence>MEILLESVEIVDKRYPFNGNRRNILIKDGYIKSITNKKISAKKVIDCRNVQLSTGWFDLGTFFGDPGFEYKEDIASGCATAMYGGFTDVAILPNTLPTVQSKNEITYLKSKCDPYLTEVHPLAAVTNKTEGKELTEMIDLFEAGAVGFTDGLKPLWNTDIVLKTLQYLQKFDGLLINRPEDTMLTAFGSMHEGVQSTGLGLKGMPSLAEEVMIARDIQLLEYAGGKIHFHNISSGNSVELIRKAKKKGLAVSCDIGIHQIAFDDSKLEDFDTVYKVNPPFREKKDVKQLVKGLKDGTIDLIVSSHRPQDEESKNLEFDLADFGITGLQTFYPVLLEYLNEISLEDLIEKVTINPRELLNLPLPEIKEDALACLTLFQPSEDWTLNDTTNKSKSKNSPFYGQKLKGKVVGAFNKGKYFLDPSISSQ</sequence>
<dbReference type="Pfam" id="PF12890">
    <property type="entry name" value="DHOase"/>
    <property type="match status" value="1"/>
</dbReference>
<dbReference type="RefSeq" id="WP_346750857.1">
    <property type="nucleotide sequence ID" value="NZ_JAUJEA010000001.1"/>
</dbReference>
<dbReference type="InterPro" id="IPR004722">
    <property type="entry name" value="DHOase"/>
</dbReference>
<gene>
    <name evidence="3" type="ORF">QQ008_05685</name>
</gene>
<dbReference type="SUPFAM" id="SSF51556">
    <property type="entry name" value="Metallo-dependent hydrolases"/>
    <property type="match status" value="1"/>
</dbReference>
<dbReference type="EMBL" id="JAUJEA010000001">
    <property type="protein sequence ID" value="MDN5200838.1"/>
    <property type="molecule type" value="Genomic_DNA"/>
</dbReference>
<dbReference type="InterPro" id="IPR011059">
    <property type="entry name" value="Metal-dep_hydrolase_composite"/>
</dbReference>
<dbReference type="PANTHER" id="PTHR43668:SF2">
    <property type="entry name" value="ALLANTOINASE"/>
    <property type="match status" value="1"/>
</dbReference>
<organism evidence="3 4">
    <name type="scientific">Splendidivirga corallicola</name>
    <dbReference type="NCBI Taxonomy" id="3051826"/>
    <lineage>
        <taxon>Bacteria</taxon>
        <taxon>Pseudomonadati</taxon>
        <taxon>Bacteroidota</taxon>
        <taxon>Cytophagia</taxon>
        <taxon>Cytophagales</taxon>
        <taxon>Splendidivirgaceae</taxon>
        <taxon>Splendidivirga</taxon>
    </lineage>
</organism>
<name>A0ABT8KMB0_9BACT</name>
<protein>
    <submittedName>
        <fullName evidence="3">Dihydroorotase</fullName>
        <ecNumber evidence="3">3.5.2.3</ecNumber>
    </submittedName>
</protein>
<dbReference type="SUPFAM" id="SSF51338">
    <property type="entry name" value="Composite domain of metallo-dependent hydrolases"/>
    <property type="match status" value="1"/>
</dbReference>
<dbReference type="InterPro" id="IPR050138">
    <property type="entry name" value="DHOase/Allantoinase_Hydrolase"/>
</dbReference>
<keyword evidence="1" id="KW-0665">Pyrimidine biosynthesis</keyword>